<accession>A0A8S5MRU2</accession>
<keyword evidence="3" id="KW-0175">Coiled coil</keyword>
<evidence type="ECO:0000256" key="1">
    <source>
        <dbReference type="ARBA" id="ARBA00022465"/>
    </source>
</evidence>
<dbReference type="InterPro" id="IPR010090">
    <property type="entry name" value="Phage_tape_meas"/>
</dbReference>
<evidence type="ECO:0000313" key="5">
    <source>
        <dbReference type="EMBL" id="DAD84699.1"/>
    </source>
</evidence>
<evidence type="ECO:0000256" key="2">
    <source>
        <dbReference type="ARBA" id="ARBA00022612"/>
    </source>
</evidence>
<evidence type="ECO:0000256" key="3">
    <source>
        <dbReference type="SAM" id="Coils"/>
    </source>
</evidence>
<dbReference type="Pfam" id="PF10145">
    <property type="entry name" value="PhageMin_Tail"/>
    <property type="match status" value="1"/>
</dbReference>
<dbReference type="EMBL" id="BK014965">
    <property type="protein sequence ID" value="DAD84699.1"/>
    <property type="molecule type" value="Genomic_DNA"/>
</dbReference>
<dbReference type="PANTHER" id="PTHR37813">
    <property type="entry name" value="FELS-2 PROPHAGE PROTEIN"/>
    <property type="match status" value="1"/>
</dbReference>
<dbReference type="PANTHER" id="PTHR37813:SF1">
    <property type="entry name" value="FELS-2 PROPHAGE PROTEIN"/>
    <property type="match status" value="1"/>
</dbReference>
<reference evidence="5" key="1">
    <citation type="journal article" date="2021" name="Proc. Natl. Acad. Sci. U.S.A.">
        <title>A Catalog of Tens of Thousands of Viruses from Human Metagenomes Reveals Hidden Associations with Chronic Diseases.</title>
        <authorList>
            <person name="Tisza M.J."/>
            <person name="Buck C.B."/>
        </authorList>
    </citation>
    <scope>NUCLEOTIDE SEQUENCE</scope>
    <source>
        <strain evidence="5">CtqED62</strain>
    </source>
</reference>
<dbReference type="NCBIfam" id="TIGR01760">
    <property type="entry name" value="tape_meas_TP901"/>
    <property type="match status" value="1"/>
</dbReference>
<keyword evidence="2" id="KW-1188">Viral release from host cell</keyword>
<name>A0A8S5MRU2_9CAUD</name>
<feature type="coiled-coil region" evidence="3">
    <location>
        <begin position="494"/>
        <end position="548"/>
    </location>
</feature>
<feature type="domain" description="Phage tail tape measure protein" evidence="4">
    <location>
        <begin position="99"/>
        <end position="283"/>
    </location>
</feature>
<keyword evidence="1" id="KW-1245">Viral tail assembly</keyword>
<sequence length="896" mass="94186">MASLLEVFVTVSAIDKASGVFGKVLGSAEKTGSGIGESFCKAGGIIEKAGTALAAAFTTKKVVEFGVDAVKSAMDVESAFAKVNTLLRDDTDTTAYFNSIKAASQETGIAVTDFAEATYSAISASVDQANAVEFVTQAVKLAKGGFTDVATAVDILTTAQNAYGLSASETMDIANKLITTQNLGKTTVGELAAAMGRVIPTAKSYNVDLATLSATYAVLTKNGIQTAESTTYLNGMFNELGKSGTTAANVLKAETGKSFAELMDSGWSLSDVLQVLQDEANRTGVSINDMFGSQEAGKAAASLIDHADELVSATAEMQDSAGATEKAYKKMSSTVSEQLQKLKNRFDLVKTAIGEALLPVLSLVVDHFDDIAIAAGALATVMAGKLVSTAIMGTVNAFQHAQVQLALYTMQSETATVAQGVLNGSFSAGETIVALLTGKISLATAAQAGLNAVMSASPVLLLAAGFTAVAIAVKYGTKAYKEHVREIVGTSASEEEAAEKVKELTDKINELKASAAESGWSDAMTQELANYQNALDLAENDLLEFQKANGKAAESATEPVTAFEEASNQYAADMKTLMENYQQTYESIYSSVTGWYGAFDQASTSVKTSISDIMSNMQSQIDFNNTYNQNLQYLKDVGLGGLSEAFLQYGKDGAAYAAAIVQGLTDVGGATTEQGQAIIENLQSMYGELGESQGDVVKTLADTVTDIDAKTAEIVQNYTEKIEDLNQAKEAKEFGKKTMDGLLQGIQSGVPGVLEALVNLVQQMTSTLQANAGTITFNAVVSTGNIGVGRGFTIRSANAIGLDYVPYNRYPALLHRGEAVLTAEEADKWRRGDGQSENVKTVDAPTINIENAGDKRIVSLLSLILDSIGTNLNRDIRNGNRGITQRDFARAVRSVG</sequence>
<evidence type="ECO:0000259" key="4">
    <source>
        <dbReference type="Pfam" id="PF10145"/>
    </source>
</evidence>
<proteinExistence type="predicted"/>
<protein>
    <submittedName>
        <fullName evidence="5">Minor tail protein</fullName>
    </submittedName>
</protein>
<dbReference type="GO" id="GO:0098003">
    <property type="term" value="P:viral tail assembly"/>
    <property type="evidence" value="ECO:0007669"/>
    <property type="project" value="UniProtKB-KW"/>
</dbReference>
<organism evidence="5">
    <name type="scientific">Siphoviridae sp. ctqED62</name>
    <dbReference type="NCBI Taxonomy" id="2826468"/>
    <lineage>
        <taxon>Viruses</taxon>
        <taxon>Duplodnaviria</taxon>
        <taxon>Heunggongvirae</taxon>
        <taxon>Uroviricota</taxon>
        <taxon>Caudoviricetes</taxon>
    </lineage>
</organism>